<name>A0A520MS10_9GAMM</name>
<comment type="caution">
    <text evidence="2">The sequence shown here is derived from an EMBL/GenBank/DDBJ whole genome shotgun (WGS) entry which is preliminary data.</text>
</comment>
<gene>
    <name evidence="2" type="ORF">EVA94_03130</name>
</gene>
<protein>
    <submittedName>
        <fullName evidence="2">DUF2770 domain-containing protein</fullName>
    </submittedName>
</protein>
<accession>A0A520MS10</accession>
<reference evidence="2 3" key="1">
    <citation type="submission" date="2019-02" db="EMBL/GenBank/DDBJ databases">
        <title>Prokaryotic population dynamics and viral predation in marine succession experiment using metagenomics: the confinement effect.</title>
        <authorList>
            <person name="Haro-Moreno J.M."/>
            <person name="Rodriguez-Valera F."/>
            <person name="Lopez-Perez M."/>
        </authorList>
    </citation>
    <scope>NUCLEOTIDE SEQUENCE [LARGE SCALE GENOMIC DNA]</scope>
    <source>
        <strain evidence="2">MED-G161</strain>
    </source>
</reference>
<proteinExistence type="predicted"/>
<keyword evidence="1" id="KW-1133">Transmembrane helix</keyword>
<keyword evidence="1" id="KW-0472">Membrane</keyword>
<sequence>MRNAYNNLHFRSFVLLIHNFQQHFQLLLVLWLLLSMP</sequence>
<evidence type="ECO:0000256" key="1">
    <source>
        <dbReference type="SAM" id="Phobius"/>
    </source>
</evidence>
<organism evidence="2 3">
    <name type="scientific">SAR86 cluster bacterium</name>
    <dbReference type="NCBI Taxonomy" id="2030880"/>
    <lineage>
        <taxon>Bacteria</taxon>
        <taxon>Pseudomonadati</taxon>
        <taxon>Pseudomonadota</taxon>
        <taxon>Gammaproteobacteria</taxon>
        <taxon>SAR86 cluster</taxon>
    </lineage>
</organism>
<dbReference type="AlphaFoldDB" id="A0A520MS10"/>
<keyword evidence="1" id="KW-0812">Transmembrane</keyword>
<feature type="transmembrane region" description="Helical" evidence="1">
    <location>
        <begin position="12"/>
        <end position="34"/>
    </location>
</feature>
<evidence type="ECO:0000313" key="2">
    <source>
        <dbReference type="EMBL" id="RZO23986.1"/>
    </source>
</evidence>
<evidence type="ECO:0000313" key="3">
    <source>
        <dbReference type="Proteomes" id="UP000315498"/>
    </source>
</evidence>
<dbReference type="EMBL" id="SHBG01000030">
    <property type="protein sequence ID" value="RZO23986.1"/>
    <property type="molecule type" value="Genomic_DNA"/>
</dbReference>
<dbReference type="Proteomes" id="UP000315498">
    <property type="component" value="Unassembled WGS sequence"/>
</dbReference>